<evidence type="ECO:0000313" key="3">
    <source>
        <dbReference type="Proteomes" id="UP001642409"/>
    </source>
</evidence>
<reference evidence="2 3" key="2">
    <citation type="submission" date="2024-07" db="EMBL/GenBank/DDBJ databases">
        <authorList>
            <person name="Akdeniz Z."/>
        </authorList>
    </citation>
    <scope>NUCLEOTIDE SEQUENCE [LARGE SCALE GENOMIC DNA]</scope>
</reference>
<dbReference type="AlphaFoldDB" id="A0AA86R005"/>
<gene>
    <name evidence="2" type="ORF">HINF_LOCUS40864</name>
    <name evidence="1" type="ORF">HINF_LOCUS51457</name>
</gene>
<keyword evidence="3" id="KW-1185">Reference proteome</keyword>
<evidence type="ECO:0000313" key="2">
    <source>
        <dbReference type="EMBL" id="CAL6045073.1"/>
    </source>
</evidence>
<protein>
    <submittedName>
        <fullName evidence="2">Hypothetical_protein</fullName>
    </submittedName>
</protein>
<dbReference type="EMBL" id="CATOUU010000970">
    <property type="protein sequence ID" value="CAI9963812.1"/>
    <property type="molecule type" value="Genomic_DNA"/>
</dbReference>
<sequence>MCARAMLNVFKTYFLLVFLTIKIQYFTPQSTESSNTIQKVDIIVLFYVSVLQLDLKCLAFPSLAFPCSFNVLIPNRSQAYTSRSSIDRTISSQSPNQGEVAVRLYLSRTKRTDPGRKFILLLRMIFIRSVRYVIMGKQKISVSLKLRIRSQNSCKEVLYIKINDESQNL</sequence>
<reference evidence="1" key="1">
    <citation type="submission" date="2023-06" db="EMBL/GenBank/DDBJ databases">
        <authorList>
            <person name="Kurt Z."/>
        </authorList>
    </citation>
    <scope>NUCLEOTIDE SEQUENCE</scope>
</reference>
<proteinExistence type="predicted"/>
<organism evidence="1">
    <name type="scientific">Hexamita inflata</name>
    <dbReference type="NCBI Taxonomy" id="28002"/>
    <lineage>
        <taxon>Eukaryota</taxon>
        <taxon>Metamonada</taxon>
        <taxon>Diplomonadida</taxon>
        <taxon>Hexamitidae</taxon>
        <taxon>Hexamitinae</taxon>
        <taxon>Hexamita</taxon>
    </lineage>
</organism>
<comment type="caution">
    <text evidence="1">The sequence shown here is derived from an EMBL/GenBank/DDBJ whole genome shotgun (WGS) entry which is preliminary data.</text>
</comment>
<accession>A0AA86R005</accession>
<evidence type="ECO:0000313" key="1">
    <source>
        <dbReference type="EMBL" id="CAI9963812.1"/>
    </source>
</evidence>
<dbReference type="Proteomes" id="UP001642409">
    <property type="component" value="Unassembled WGS sequence"/>
</dbReference>
<name>A0AA86R005_9EUKA</name>
<dbReference type="EMBL" id="CAXDID020000162">
    <property type="protein sequence ID" value="CAL6045073.1"/>
    <property type="molecule type" value="Genomic_DNA"/>
</dbReference>